<sequence>MVQMYGFGRRRDGQATAPVYASSSLPTNRILSATWTFG</sequence>
<evidence type="ECO:0000313" key="1">
    <source>
        <dbReference type="EMBL" id="EUA57366.1"/>
    </source>
</evidence>
<proteinExistence type="predicted"/>
<gene>
    <name evidence="1" type="ORF">I550_0491</name>
</gene>
<dbReference type="EMBL" id="JAOG01000001">
    <property type="protein sequence ID" value="EUA57366.1"/>
    <property type="molecule type" value="Genomic_DNA"/>
</dbReference>
<dbReference type="Proteomes" id="UP000020825">
    <property type="component" value="Unassembled WGS sequence"/>
</dbReference>
<accession>X8CNF3</accession>
<organism evidence="1 2">
    <name type="scientific">Mycobacterium intracellulare 1956</name>
    <dbReference type="NCBI Taxonomy" id="1299331"/>
    <lineage>
        <taxon>Bacteria</taxon>
        <taxon>Bacillati</taxon>
        <taxon>Actinomycetota</taxon>
        <taxon>Actinomycetes</taxon>
        <taxon>Mycobacteriales</taxon>
        <taxon>Mycobacteriaceae</taxon>
        <taxon>Mycobacterium</taxon>
        <taxon>Mycobacterium avium complex (MAC)</taxon>
    </lineage>
</organism>
<protein>
    <submittedName>
        <fullName evidence="1">Uncharacterized protein</fullName>
    </submittedName>
</protein>
<dbReference type="AlphaFoldDB" id="X8CNF3"/>
<evidence type="ECO:0000313" key="2">
    <source>
        <dbReference type="Proteomes" id="UP000020825"/>
    </source>
</evidence>
<comment type="caution">
    <text evidence="1">The sequence shown here is derived from an EMBL/GenBank/DDBJ whole genome shotgun (WGS) entry which is preliminary data.</text>
</comment>
<name>X8CNF3_MYCIT</name>
<reference evidence="1 2" key="1">
    <citation type="submission" date="2013-12" db="EMBL/GenBank/DDBJ databases">
        <authorList>
            <person name="Zelazny A."/>
            <person name="Olivier K."/>
            <person name="Holland S."/>
            <person name="Lenaerts A."/>
            <person name="Ordway D."/>
            <person name="DeGroote M.A."/>
            <person name="Parker T."/>
            <person name="Sizemore C."/>
            <person name="Tallon L.J."/>
            <person name="Sadzewicz L.K."/>
            <person name="Sengamalay N."/>
            <person name="Fraser C.M."/>
            <person name="Hine E."/>
            <person name="Shefchek K.A."/>
            <person name="Das S.P."/>
            <person name="Tettelin H."/>
        </authorList>
    </citation>
    <scope>NUCLEOTIDE SEQUENCE [LARGE SCALE GENOMIC DNA]</scope>
    <source>
        <strain evidence="1 2">1956</strain>
    </source>
</reference>